<keyword evidence="2" id="KW-1185">Reference proteome</keyword>
<reference evidence="2" key="1">
    <citation type="submission" date="2021-01" db="EMBL/GenBank/DDBJ databases">
        <title>Genome public.</title>
        <authorList>
            <person name="Liu C."/>
            <person name="Sun Q."/>
        </authorList>
    </citation>
    <scope>NUCLEOTIDE SEQUENCE [LARGE SCALE GENOMIC DNA]</scope>
    <source>
        <strain evidence="2">YIM B02505</strain>
    </source>
</reference>
<evidence type="ECO:0008006" key="3">
    <source>
        <dbReference type="Google" id="ProtNLM"/>
    </source>
</evidence>
<dbReference type="SUPFAM" id="SSF89550">
    <property type="entry name" value="PHP domain-like"/>
    <property type="match status" value="1"/>
</dbReference>
<dbReference type="Proteomes" id="UP000596739">
    <property type="component" value="Unassembled WGS sequence"/>
</dbReference>
<organism evidence="1 2">
    <name type="scientific">Clostridium yunnanense</name>
    <dbReference type="NCBI Taxonomy" id="2800325"/>
    <lineage>
        <taxon>Bacteria</taxon>
        <taxon>Bacillati</taxon>
        <taxon>Bacillota</taxon>
        <taxon>Clostridia</taxon>
        <taxon>Eubacteriales</taxon>
        <taxon>Clostridiaceae</taxon>
        <taxon>Clostridium</taxon>
    </lineage>
</organism>
<proteinExistence type="predicted"/>
<dbReference type="RefSeq" id="WP_200270067.1">
    <property type="nucleotide sequence ID" value="NZ_JAENHN010000039.1"/>
</dbReference>
<evidence type="ECO:0000313" key="2">
    <source>
        <dbReference type="Proteomes" id="UP000596739"/>
    </source>
</evidence>
<name>A0ABS1EQL3_9CLOT</name>
<accession>A0ABS1EQL3</accession>
<dbReference type="EMBL" id="JAENHN010000039">
    <property type="protein sequence ID" value="MBK1811646.1"/>
    <property type="molecule type" value="Genomic_DNA"/>
</dbReference>
<evidence type="ECO:0000313" key="1">
    <source>
        <dbReference type="EMBL" id="MBK1811646.1"/>
    </source>
</evidence>
<gene>
    <name evidence="1" type="ORF">JHL18_13560</name>
</gene>
<protein>
    <recommendedName>
        <fullName evidence="3">PHP domain-containing protein</fullName>
    </recommendedName>
</protein>
<dbReference type="InterPro" id="IPR016195">
    <property type="entry name" value="Pol/histidinol_Pase-like"/>
</dbReference>
<sequence length="79" mass="9370">MIIELHCHTKKVKTGDAKTRNVDVKKFSTKVQESNVEIVRITNHNNFHYYQYKELKDSVKDFCMVWLGIELDIDGKKNR</sequence>
<comment type="caution">
    <text evidence="1">The sequence shown here is derived from an EMBL/GenBank/DDBJ whole genome shotgun (WGS) entry which is preliminary data.</text>
</comment>